<proteinExistence type="predicted"/>
<dbReference type="Proteomes" id="UP000285625">
    <property type="component" value="Unassembled WGS sequence"/>
</dbReference>
<dbReference type="STRING" id="1284.SHYC_08060"/>
<dbReference type="NCBIfam" id="NF047356">
    <property type="entry name" value="RNA_bind_RnpM"/>
    <property type="match status" value="1"/>
</dbReference>
<dbReference type="InterPro" id="IPR037465">
    <property type="entry name" value="YlxR"/>
</dbReference>
<sequence>MKKRKIPMRKCILSNEMKPKKDMIRVVQNKEGEISADATGKKQGRGAYVSKDVTLIEKAQASQKLEQFFKASQDELAPVYKEIIRLIYREEIPTK</sequence>
<accession>A0A0A8HRM3</accession>
<dbReference type="KEGG" id="shu:SHYC_08060"/>
<dbReference type="AlphaFoldDB" id="A0A0A8HRM3"/>
<evidence type="ECO:0000313" key="1">
    <source>
        <dbReference type="EMBL" id="RIO46634.1"/>
    </source>
</evidence>
<dbReference type="PANTHER" id="PTHR34215">
    <property type="entry name" value="BLL0784 PROTEIN"/>
    <property type="match status" value="1"/>
</dbReference>
<dbReference type="GeneID" id="41073394"/>
<dbReference type="EMBL" id="QXVO01000008">
    <property type="protein sequence ID" value="RIO46634.1"/>
    <property type="molecule type" value="Genomic_DNA"/>
</dbReference>
<reference evidence="1 2" key="1">
    <citation type="journal article" date="2016" name="Front. Microbiol.">
        <title>Comprehensive Phylogenetic Analysis of Bovine Non-aureus Staphylococci Species Based on Whole-Genome Sequencing.</title>
        <authorList>
            <person name="Naushad S."/>
            <person name="Barkema H.W."/>
            <person name="Luby C."/>
            <person name="Condas L.A."/>
            <person name="Nobrega D.B."/>
            <person name="Carson D.A."/>
            <person name="De Buck J."/>
        </authorList>
    </citation>
    <scope>NUCLEOTIDE SEQUENCE [LARGE SCALE GENOMIC DNA]</scope>
    <source>
        <strain evidence="1 2">SNUC 5959</strain>
    </source>
</reference>
<organism evidence="1 2">
    <name type="scientific">Staphylococcus hyicus</name>
    <dbReference type="NCBI Taxonomy" id="1284"/>
    <lineage>
        <taxon>Bacteria</taxon>
        <taxon>Bacillati</taxon>
        <taxon>Bacillota</taxon>
        <taxon>Bacilli</taxon>
        <taxon>Bacillales</taxon>
        <taxon>Staphylococcaceae</taxon>
        <taxon>Staphylococcus</taxon>
    </lineage>
</organism>
<name>A0A0A8HRM3_STAHY</name>
<dbReference type="InterPro" id="IPR007393">
    <property type="entry name" value="YlxR_dom"/>
</dbReference>
<dbReference type="SUPFAM" id="SSF64376">
    <property type="entry name" value="YlxR-like"/>
    <property type="match status" value="1"/>
</dbReference>
<dbReference type="HOGENOM" id="CLU_147970_2_1_9"/>
<dbReference type="InterPro" id="IPR035931">
    <property type="entry name" value="YlxR-like_sf"/>
</dbReference>
<dbReference type="Pfam" id="PF04296">
    <property type="entry name" value="YlxR"/>
    <property type="match status" value="1"/>
</dbReference>
<dbReference type="Gene3D" id="3.30.1230.10">
    <property type="entry name" value="YlxR-like"/>
    <property type="match status" value="1"/>
</dbReference>
<protein>
    <submittedName>
        <fullName evidence="1">YlxR family protein</fullName>
    </submittedName>
</protein>
<comment type="caution">
    <text evidence="1">The sequence shown here is derived from an EMBL/GenBank/DDBJ whole genome shotgun (WGS) entry which is preliminary data.</text>
</comment>
<dbReference type="RefSeq" id="WP_039646032.1">
    <property type="nucleotide sequence ID" value="NZ_CP008747.1"/>
</dbReference>
<gene>
    <name evidence="1" type="ORF">BUZ57_03880</name>
</gene>
<dbReference type="CDD" id="cd00279">
    <property type="entry name" value="YlxR"/>
    <property type="match status" value="1"/>
</dbReference>
<dbReference type="PANTHER" id="PTHR34215:SF1">
    <property type="entry name" value="YLXR DOMAIN-CONTAINING PROTEIN"/>
    <property type="match status" value="1"/>
</dbReference>
<evidence type="ECO:0000313" key="2">
    <source>
        <dbReference type="Proteomes" id="UP000285625"/>
    </source>
</evidence>